<dbReference type="PANTHER" id="PTHR47187:SF1">
    <property type="entry name" value="NFATC2-INTERACTING PROTEIN"/>
    <property type="match status" value="1"/>
</dbReference>
<proteinExistence type="predicted"/>
<keyword evidence="4" id="KW-1185">Reference proteome</keyword>
<name>A0A674JKG3_9SAUR</name>
<accession>A0A674JKG3</accession>
<comment type="subcellular location">
    <subcellularLocation>
        <location evidence="1">Nucleus</location>
    </subcellularLocation>
</comment>
<evidence type="ECO:0000256" key="1">
    <source>
        <dbReference type="ARBA" id="ARBA00004123"/>
    </source>
</evidence>
<protein>
    <submittedName>
        <fullName evidence="3">Uncharacterized protein</fullName>
    </submittedName>
</protein>
<reference evidence="3" key="2">
    <citation type="submission" date="2025-09" db="UniProtKB">
        <authorList>
            <consortium name="Ensembl"/>
        </authorList>
    </citation>
    <scope>IDENTIFICATION</scope>
</reference>
<evidence type="ECO:0000256" key="2">
    <source>
        <dbReference type="ARBA" id="ARBA00023242"/>
    </source>
</evidence>
<dbReference type="AlphaFoldDB" id="A0A674JKG3"/>
<keyword evidence="2" id="KW-0539">Nucleus</keyword>
<dbReference type="GO" id="GO:0045944">
    <property type="term" value="P:positive regulation of transcription by RNA polymerase II"/>
    <property type="evidence" value="ECO:0007669"/>
    <property type="project" value="TreeGrafter"/>
</dbReference>
<evidence type="ECO:0000313" key="4">
    <source>
        <dbReference type="Proteomes" id="UP000472274"/>
    </source>
</evidence>
<dbReference type="InterPro" id="IPR052324">
    <property type="entry name" value="NFATC2-Int_DNA_Repair"/>
</dbReference>
<dbReference type="Gene3D" id="3.10.20.90">
    <property type="entry name" value="Phosphatidylinositol 3-kinase Catalytic Subunit, Chain A, domain 1"/>
    <property type="match status" value="1"/>
</dbReference>
<reference evidence="3" key="1">
    <citation type="submission" date="2025-08" db="UniProtKB">
        <authorList>
            <consortium name="Ensembl"/>
        </authorList>
    </citation>
    <scope>IDENTIFICATION</scope>
</reference>
<dbReference type="Proteomes" id="UP000472274">
    <property type="component" value="Unplaced"/>
</dbReference>
<dbReference type="Ensembl" id="ENSTMTT00000021953.1">
    <property type="protein sequence ID" value="ENSTMTP00000021203.1"/>
    <property type="gene ID" value="ENSTMTG00000015485.1"/>
</dbReference>
<evidence type="ECO:0000313" key="3">
    <source>
        <dbReference type="Ensembl" id="ENSTMTP00000021203.1"/>
    </source>
</evidence>
<sequence>LRDCMGPPLQAVVEHMAGRLQVRPEQILLLLRDTELPPGSTPQGLGLGVADIIGEVCGQSGAGADGPRLWDRRLSAGGVSSSAVCETRRELSHARWAGPAGMPGAALGTGR</sequence>
<dbReference type="InParanoid" id="A0A674JKG3"/>
<dbReference type="GO" id="GO:0005634">
    <property type="term" value="C:nucleus"/>
    <property type="evidence" value="ECO:0007669"/>
    <property type="project" value="UniProtKB-SubCell"/>
</dbReference>
<dbReference type="PANTHER" id="PTHR47187">
    <property type="entry name" value="NFATC2-INTERACTING PROTEIN"/>
    <property type="match status" value="1"/>
</dbReference>
<organism evidence="3 4">
    <name type="scientific">Terrapene triunguis</name>
    <name type="common">Three-toed box turtle</name>
    <dbReference type="NCBI Taxonomy" id="2587831"/>
    <lineage>
        <taxon>Eukaryota</taxon>
        <taxon>Metazoa</taxon>
        <taxon>Chordata</taxon>
        <taxon>Craniata</taxon>
        <taxon>Vertebrata</taxon>
        <taxon>Euteleostomi</taxon>
        <taxon>Archelosauria</taxon>
        <taxon>Testudinata</taxon>
        <taxon>Testudines</taxon>
        <taxon>Cryptodira</taxon>
        <taxon>Durocryptodira</taxon>
        <taxon>Testudinoidea</taxon>
        <taxon>Emydidae</taxon>
        <taxon>Terrapene</taxon>
    </lineage>
</organism>